<feature type="transmembrane region" description="Helical" evidence="1">
    <location>
        <begin position="128"/>
        <end position="153"/>
    </location>
</feature>
<feature type="transmembrane region" description="Helical" evidence="1">
    <location>
        <begin position="30"/>
        <end position="50"/>
    </location>
</feature>
<name>A0A1D3RRE3_PLACU</name>
<organism evidence="2 3">
    <name type="scientific">Plasmodium chabaudi chabaudi</name>
    <dbReference type="NCBI Taxonomy" id="31271"/>
    <lineage>
        <taxon>Eukaryota</taxon>
        <taxon>Sar</taxon>
        <taxon>Alveolata</taxon>
        <taxon>Apicomplexa</taxon>
        <taxon>Aconoidasida</taxon>
        <taxon>Haemosporida</taxon>
        <taxon>Plasmodiidae</taxon>
        <taxon>Plasmodium</taxon>
        <taxon>Plasmodium (Vinckeia)</taxon>
    </lineage>
</organism>
<dbReference type="Proteomes" id="UP000195489">
    <property type="component" value="Chromosome 6"/>
</dbReference>
<reference evidence="2 3" key="1">
    <citation type="submission" date="2016-08" db="EMBL/GenBank/DDBJ databases">
        <authorList>
            <consortium name="Pathogen Informatics"/>
        </authorList>
    </citation>
    <scope>NUCLEOTIDE SEQUENCE [LARGE SCALE GENOMIC DNA]</scope>
    <source>
        <strain evidence="2 3">CB</strain>
    </source>
</reference>
<dbReference type="EMBL" id="LT608158">
    <property type="protein sequence ID" value="SCN58824.1"/>
    <property type="molecule type" value="Genomic_DNA"/>
</dbReference>
<gene>
    <name evidence="2" type="ORF">PCHCB_000091500</name>
</gene>
<evidence type="ECO:0000313" key="2">
    <source>
        <dbReference type="EMBL" id="SCN58824.1"/>
    </source>
</evidence>
<protein>
    <recommendedName>
        <fullName evidence="4">MARVEL domain-containing protein</fullName>
    </recommendedName>
</protein>
<evidence type="ECO:0000313" key="3">
    <source>
        <dbReference type="Proteomes" id="UP000195489"/>
    </source>
</evidence>
<sequence>MFNNTNFSEKKIKMQQIKNEEIYNRTQKRAIIFFTLSLFCNFIKIILLLFDGLATFLSIALCLLFMFFGYFGILSNSLSYTHTQIYIIIVYVDIMLNFLIAFISFYNIFTIYEIYIKKAPGAQSDDGFIYIISIVLIIYSLVSTLLNSLSIYYSKKLIKPILMHKENNYSQDNGAIDKQGKKKIKKFKEIPKLGNEHEGHEVV</sequence>
<keyword evidence="1" id="KW-0812">Transmembrane</keyword>
<keyword evidence="1" id="KW-0472">Membrane</keyword>
<feature type="transmembrane region" description="Helical" evidence="1">
    <location>
        <begin position="56"/>
        <end position="73"/>
    </location>
</feature>
<accession>A0A1D3RRE3</accession>
<dbReference type="AlphaFoldDB" id="A0A1D3RRE3"/>
<evidence type="ECO:0000256" key="1">
    <source>
        <dbReference type="SAM" id="Phobius"/>
    </source>
</evidence>
<keyword evidence="1" id="KW-1133">Transmembrane helix</keyword>
<proteinExistence type="predicted"/>
<evidence type="ECO:0008006" key="4">
    <source>
        <dbReference type="Google" id="ProtNLM"/>
    </source>
</evidence>
<feature type="transmembrane region" description="Helical" evidence="1">
    <location>
        <begin position="85"/>
        <end position="108"/>
    </location>
</feature>